<comment type="subunit">
    <text evidence="4">Monomer.</text>
</comment>
<dbReference type="SUPFAM" id="SSF55811">
    <property type="entry name" value="Nudix"/>
    <property type="match status" value="1"/>
</dbReference>
<evidence type="ECO:0000256" key="7">
    <source>
        <dbReference type="ARBA" id="ARBA00022842"/>
    </source>
</evidence>
<evidence type="ECO:0000256" key="24">
    <source>
        <dbReference type="SAM" id="Coils"/>
    </source>
</evidence>
<feature type="non-terminal residue" evidence="26">
    <location>
        <position position="130"/>
    </location>
</feature>
<comment type="catalytic activity">
    <reaction evidence="22">
        <text>N(6)-methyl-dATP + H2O = N(6)-methyl-dAMP + diphosphate + H(+)</text>
        <dbReference type="Rhea" id="RHEA:67604"/>
        <dbReference type="ChEBI" id="CHEBI:15377"/>
        <dbReference type="ChEBI" id="CHEBI:15378"/>
        <dbReference type="ChEBI" id="CHEBI:33019"/>
        <dbReference type="ChEBI" id="CHEBI:169976"/>
        <dbReference type="ChEBI" id="CHEBI:172872"/>
    </reaction>
    <physiologicalReaction direction="left-to-right" evidence="22">
        <dbReference type="Rhea" id="RHEA:67605"/>
    </physiologicalReaction>
</comment>
<dbReference type="AlphaFoldDB" id="A0A1R1YMY7"/>
<keyword evidence="6" id="KW-0378">Hydrolase</keyword>
<protein>
    <recommendedName>
        <fullName evidence="14">Oxidized purine nucleoside triphosphate hydrolase</fullName>
        <ecNumber evidence="13">3.6.1.56</ecNumber>
    </recommendedName>
    <alternativeName>
        <fullName evidence="18">2-hydroxy-dATP diphosphatase</fullName>
    </alternativeName>
    <alternativeName>
        <fullName evidence="17">7,8-dihydro-8-oxoguanine triphosphatase</fullName>
    </alternativeName>
    <alternativeName>
        <fullName evidence="16">8-oxo-dGTPase</fullName>
    </alternativeName>
    <alternativeName>
        <fullName evidence="19">Methylated purine nucleoside triphosphate hydrolase</fullName>
    </alternativeName>
    <alternativeName>
        <fullName evidence="15">Nucleoside diphosphate-linked moiety X motif 1</fullName>
    </alternativeName>
</protein>
<evidence type="ECO:0000256" key="22">
    <source>
        <dbReference type="ARBA" id="ARBA00049032"/>
    </source>
</evidence>
<keyword evidence="24" id="KW-0175">Coiled coil</keyword>
<dbReference type="InterPro" id="IPR020084">
    <property type="entry name" value="NUDIX_hydrolase_CS"/>
</dbReference>
<evidence type="ECO:0000256" key="15">
    <source>
        <dbReference type="ARBA" id="ARBA00029673"/>
    </source>
</evidence>
<evidence type="ECO:0000256" key="19">
    <source>
        <dbReference type="ARBA" id="ARBA00032071"/>
    </source>
</evidence>
<dbReference type="InterPro" id="IPR003563">
    <property type="entry name" value="8ODP"/>
</dbReference>
<dbReference type="PANTHER" id="PTHR43758:SF2">
    <property type="entry name" value="OXIDIZED PURINE NUCLEOSIDE TRIPHOSPHATE HYDROLASE"/>
    <property type="match status" value="1"/>
</dbReference>
<evidence type="ECO:0000256" key="8">
    <source>
        <dbReference type="ARBA" id="ARBA00023242"/>
    </source>
</evidence>
<dbReference type="OrthoDB" id="447842at2759"/>
<dbReference type="GO" id="GO:0005634">
    <property type="term" value="C:nucleus"/>
    <property type="evidence" value="ECO:0007669"/>
    <property type="project" value="UniProtKB-SubCell"/>
</dbReference>
<dbReference type="PROSITE" id="PS51462">
    <property type="entry name" value="NUDIX"/>
    <property type="match status" value="1"/>
</dbReference>
<dbReference type="GO" id="GO:0008413">
    <property type="term" value="F:8-oxo-7,8-dihydroguanosine triphosphate pyrophosphatase activity"/>
    <property type="evidence" value="ECO:0007669"/>
    <property type="project" value="InterPro"/>
</dbReference>
<dbReference type="EC" id="3.6.1.56" evidence="13"/>
<evidence type="ECO:0000256" key="23">
    <source>
        <dbReference type="ARBA" id="ARBA00053094"/>
    </source>
</evidence>
<evidence type="ECO:0000256" key="11">
    <source>
        <dbReference type="ARBA" id="ARBA00024486"/>
    </source>
</evidence>
<evidence type="ECO:0000256" key="2">
    <source>
        <dbReference type="ARBA" id="ARBA00004123"/>
    </source>
</evidence>
<feature type="coiled-coil region" evidence="24">
    <location>
        <begin position="58"/>
        <end position="85"/>
    </location>
</feature>
<evidence type="ECO:0000256" key="1">
    <source>
        <dbReference type="ARBA" id="ARBA00001946"/>
    </source>
</evidence>
<organism evidence="26 27">
    <name type="scientific">Smittium culicis</name>
    <dbReference type="NCBI Taxonomy" id="133412"/>
    <lineage>
        <taxon>Eukaryota</taxon>
        <taxon>Fungi</taxon>
        <taxon>Fungi incertae sedis</taxon>
        <taxon>Zoopagomycota</taxon>
        <taxon>Kickxellomycotina</taxon>
        <taxon>Harpellomycetes</taxon>
        <taxon>Harpellales</taxon>
        <taxon>Legeriomycetaceae</taxon>
        <taxon>Smittium</taxon>
    </lineage>
</organism>
<keyword evidence="27" id="KW-1185">Reference proteome</keyword>
<comment type="cofactor">
    <cofactor evidence="1">
        <name>Mg(2+)</name>
        <dbReference type="ChEBI" id="CHEBI:18420"/>
    </cofactor>
</comment>
<comment type="caution">
    <text evidence="26">The sequence shown here is derived from an EMBL/GenBank/DDBJ whole genome shotgun (WGS) entry which is preliminary data.</text>
</comment>
<evidence type="ECO:0000256" key="13">
    <source>
        <dbReference type="ARBA" id="ARBA00026103"/>
    </source>
</evidence>
<dbReference type="InterPro" id="IPR015797">
    <property type="entry name" value="NUDIX_hydrolase-like_dom_sf"/>
</dbReference>
<evidence type="ECO:0000256" key="16">
    <source>
        <dbReference type="ARBA" id="ARBA00030634"/>
    </source>
</evidence>
<comment type="catalytic activity">
    <reaction evidence="11">
        <text>8-oxo-dGTP + H2O = 8-oxo-dGMP + diphosphate + H(+)</text>
        <dbReference type="Rhea" id="RHEA:31575"/>
        <dbReference type="ChEBI" id="CHEBI:15377"/>
        <dbReference type="ChEBI" id="CHEBI:15378"/>
        <dbReference type="ChEBI" id="CHEBI:33019"/>
        <dbReference type="ChEBI" id="CHEBI:63224"/>
        <dbReference type="ChEBI" id="CHEBI:77896"/>
    </reaction>
    <physiologicalReaction direction="left-to-right" evidence="11">
        <dbReference type="Rhea" id="RHEA:31576"/>
    </physiologicalReaction>
</comment>
<evidence type="ECO:0000256" key="9">
    <source>
        <dbReference type="ARBA" id="ARBA00024448"/>
    </source>
</evidence>
<dbReference type="PRINTS" id="PR01403">
    <property type="entry name" value="8OXTPHPHTASE"/>
</dbReference>
<reference evidence="27" key="1">
    <citation type="submission" date="2017-01" db="EMBL/GenBank/DDBJ databases">
        <authorList>
            <person name="Wang Y."/>
            <person name="White M."/>
            <person name="Kvist S."/>
            <person name="Moncalvo J.-M."/>
        </authorList>
    </citation>
    <scope>NUCLEOTIDE SEQUENCE [LARGE SCALE GENOMIC DNA]</scope>
    <source>
        <strain evidence="27">ID-206-W2</strain>
    </source>
</reference>
<evidence type="ECO:0000256" key="14">
    <source>
        <dbReference type="ARBA" id="ARBA00026218"/>
    </source>
</evidence>
<gene>
    <name evidence="26" type="ORF">AYI69_g2250</name>
</gene>
<evidence type="ECO:0000256" key="18">
    <source>
        <dbReference type="ARBA" id="ARBA00031927"/>
    </source>
</evidence>
<dbReference type="Proteomes" id="UP000187429">
    <property type="component" value="Unassembled WGS sequence"/>
</dbReference>
<evidence type="ECO:0000256" key="17">
    <source>
        <dbReference type="ARBA" id="ARBA00030682"/>
    </source>
</evidence>
<dbReference type="EMBL" id="LSSM01000652">
    <property type="protein sequence ID" value="OMJ28279.1"/>
    <property type="molecule type" value="Genomic_DNA"/>
</dbReference>
<evidence type="ECO:0000313" key="26">
    <source>
        <dbReference type="EMBL" id="OMJ28279.1"/>
    </source>
</evidence>
<dbReference type="PANTHER" id="PTHR43758">
    <property type="entry name" value="7,8-DIHYDRO-8-OXOGUANINE TRIPHOSPHATASE"/>
    <property type="match status" value="1"/>
</dbReference>
<dbReference type="GO" id="GO:0008828">
    <property type="term" value="F:dATP diphosphatase activity"/>
    <property type="evidence" value="ECO:0007669"/>
    <property type="project" value="UniProtKB-EC"/>
</dbReference>
<evidence type="ECO:0000256" key="3">
    <source>
        <dbReference type="ARBA" id="ARBA00005582"/>
    </source>
</evidence>
<proteinExistence type="inferred from homology"/>
<sequence length="130" mass="14414">MYLKAFECDPELMNLIKELNSSSSPKKVKPATLVLIFNKDKSKVLLGYKKRGFGAGLLNGFGGKIESLETDLEGAERELEEEAGIKSNSLTKIGILYFEFESDPVILTAHVFTSTEYSGEIIETEEMKPS</sequence>
<name>A0A1R1YMY7_9FUNG</name>
<dbReference type="InterPro" id="IPR000086">
    <property type="entry name" value="NUDIX_hydrolase_dom"/>
</dbReference>
<comment type="catalytic activity">
    <reaction evidence="20">
        <text>N(6)-methyl-ATP + H2O = N(6)-methyl-AMP + diphosphate + H(+)</text>
        <dbReference type="Rhea" id="RHEA:67608"/>
        <dbReference type="ChEBI" id="CHEBI:15377"/>
        <dbReference type="ChEBI" id="CHEBI:15378"/>
        <dbReference type="ChEBI" id="CHEBI:33019"/>
        <dbReference type="ChEBI" id="CHEBI:144842"/>
        <dbReference type="ChEBI" id="CHEBI:172873"/>
    </reaction>
    <physiologicalReaction direction="left-to-right" evidence="20">
        <dbReference type="Rhea" id="RHEA:67609"/>
    </physiologicalReaction>
</comment>
<feature type="domain" description="Nudix hydrolase" evidence="25">
    <location>
        <begin position="27"/>
        <end position="130"/>
    </location>
</feature>
<evidence type="ECO:0000256" key="12">
    <source>
        <dbReference type="ARBA" id="ARBA00024596"/>
    </source>
</evidence>
<comment type="function">
    <text evidence="23">Oxidized purine nucleoside triphosphate hydrolase which is a prominent sanitizer of the oxidized nucleotide pool. Catalyzes the hydrolysis of 2-oxo-dATP (2-hydroxy-dATP) into 2-oxo-dAMP. Also has a significant hydrolase activity toward 2-oxo-ATP, 8-oxo-dGTP and 8-oxo-dATP. Through the hydrolysis of oxidized purine nucleoside triphosphates, prevents their incorporation into DNA and the subsequent transversions A:T to C:G and G:C to T:A. Also catalyzes the hydrolysis of methylated purine nucleoside triphosphate preventing their integration into DNA. Through this antimutagenic activity protects cells from oxidative stress.</text>
</comment>
<evidence type="ECO:0000256" key="10">
    <source>
        <dbReference type="ARBA" id="ARBA00024459"/>
    </source>
</evidence>
<comment type="subcellular location">
    <subcellularLocation>
        <location evidence="2">Nucleus</location>
    </subcellularLocation>
</comment>
<keyword evidence="7" id="KW-0460">Magnesium</keyword>
<comment type="catalytic activity">
    <reaction evidence="12">
        <text>2-oxo-ATP + H2O = 2-oxo-AMP + diphosphate + H(+)</text>
        <dbReference type="Rhea" id="RHEA:67392"/>
        <dbReference type="ChEBI" id="CHEBI:15377"/>
        <dbReference type="ChEBI" id="CHEBI:15378"/>
        <dbReference type="ChEBI" id="CHEBI:33019"/>
        <dbReference type="ChEBI" id="CHEBI:71395"/>
        <dbReference type="ChEBI" id="CHEBI:172878"/>
    </reaction>
    <physiologicalReaction direction="left-to-right" evidence="12">
        <dbReference type="Rhea" id="RHEA:67393"/>
    </physiologicalReaction>
</comment>
<evidence type="ECO:0000313" key="27">
    <source>
        <dbReference type="Proteomes" id="UP000187429"/>
    </source>
</evidence>
<keyword evidence="8" id="KW-0539">Nucleus</keyword>
<evidence type="ECO:0000256" key="20">
    <source>
        <dbReference type="ARBA" id="ARBA00048002"/>
    </source>
</evidence>
<evidence type="ECO:0000256" key="6">
    <source>
        <dbReference type="ARBA" id="ARBA00022801"/>
    </source>
</evidence>
<keyword evidence="5" id="KW-0479">Metal-binding</keyword>
<evidence type="ECO:0000256" key="21">
    <source>
        <dbReference type="ARBA" id="ARBA00048894"/>
    </source>
</evidence>
<dbReference type="Pfam" id="PF00293">
    <property type="entry name" value="NUDIX"/>
    <property type="match status" value="1"/>
</dbReference>
<dbReference type="GO" id="GO:0046872">
    <property type="term" value="F:metal ion binding"/>
    <property type="evidence" value="ECO:0007669"/>
    <property type="project" value="UniProtKB-KW"/>
</dbReference>
<evidence type="ECO:0000256" key="4">
    <source>
        <dbReference type="ARBA" id="ARBA00011245"/>
    </source>
</evidence>
<comment type="catalytic activity">
    <reaction evidence="9">
        <text>8-oxo-dATP + H2O = 8-oxo-dAMP + diphosphate + H(+)</text>
        <dbReference type="Rhea" id="RHEA:65396"/>
        <dbReference type="ChEBI" id="CHEBI:15377"/>
        <dbReference type="ChEBI" id="CHEBI:15378"/>
        <dbReference type="ChEBI" id="CHEBI:33019"/>
        <dbReference type="ChEBI" id="CHEBI:71361"/>
        <dbReference type="ChEBI" id="CHEBI:172871"/>
    </reaction>
    <physiologicalReaction direction="left-to-right" evidence="9">
        <dbReference type="Rhea" id="RHEA:65397"/>
    </physiologicalReaction>
</comment>
<evidence type="ECO:0000256" key="5">
    <source>
        <dbReference type="ARBA" id="ARBA00022723"/>
    </source>
</evidence>
<dbReference type="PROSITE" id="PS00893">
    <property type="entry name" value="NUDIX_BOX"/>
    <property type="match status" value="1"/>
</dbReference>
<evidence type="ECO:0000259" key="25">
    <source>
        <dbReference type="PROSITE" id="PS51462"/>
    </source>
</evidence>
<dbReference type="GO" id="GO:0005737">
    <property type="term" value="C:cytoplasm"/>
    <property type="evidence" value="ECO:0007669"/>
    <property type="project" value="TreeGrafter"/>
</dbReference>
<dbReference type="GO" id="GO:0042262">
    <property type="term" value="P:DNA protection"/>
    <property type="evidence" value="ECO:0007669"/>
    <property type="project" value="InterPro"/>
</dbReference>
<comment type="catalytic activity">
    <reaction evidence="21">
        <text>O(6)-methyl-dGTP + H2O = O(6)-methyl-dGMP + diphosphate + H(+)</text>
        <dbReference type="Rhea" id="RHEA:67600"/>
        <dbReference type="ChEBI" id="CHEBI:15377"/>
        <dbReference type="ChEBI" id="CHEBI:15378"/>
        <dbReference type="ChEBI" id="CHEBI:33019"/>
        <dbReference type="ChEBI" id="CHEBI:169974"/>
        <dbReference type="ChEBI" id="CHEBI:169975"/>
    </reaction>
    <physiologicalReaction direction="left-to-right" evidence="21">
        <dbReference type="Rhea" id="RHEA:67601"/>
    </physiologicalReaction>
</comment>
<accession>A0A1R1YMY7</accession>
<comment type="similarity">
    <text evidence="3">Belongs to the Nudix hydrolase family.</text>
</comment>
<comment type="catalytic activity">
    <reaction evidence="10">
        <text>2-oxo-dATP + H2O = 2-oxo-dAMP + diphosphate + H(+)</text>
        <dbReference type="Rhea" id="RHEA:31583"/>
        <dbReference type="ChEBI" id="CHEBI:15377"/>
        <dbReference type="ChEBI" id="CHEBI:15378"/>
        <dbReference type="ChEBI" id="CHEBI:33019"/>
        <dbReference type="ChEBI" id="CHEBI:63212"/>
        <dbReference type="ChEBI" id="CHEBI:77897"/>
        <dbReference type="EC" id="3.6.1.56"/>
    </reaction>
    <physiologicalReaction direction="left-to-right" evidence="10">
        <dbReference type="Rhea" id="RHEA:31584"/>
    </physiologicalReaction>
</comment>
<dbReference type="Gene3D" id="3.90.79.10">
    <property type="entry name" value="Nucleoside Triphosphate Pyrophosphohydrolase"/>
    <property type="match status" value="1"/>
</dbReference>